<name>A0A316YTI3_9BASI</name>
<dbReference type="GO" id="GO:0006751">
    <property type="term" value="P:glutathione catabolic process"/>
    <property type="evidence" value="ECO:0007669"/>
    <property type="project" value="UniProtKB-UniRule"/>
</dbReference>
<feature type="compositionally biased region" description="Low complexity" evidence="9">
    <location>
        <begin position="39"/>
        <end position="55"/>
    </location>
</feature>
<feature type="binding site" evidence="7">
    <location>
        <position position="577"/>
    </location>
    <ligand>
        <name>L-glutamate</name>
        <dbReference type="ChEBI" id="CHEBI:29985"/>
    </ligand>
</feature>
<feature type="binding site" evidence="7">
    <location>
        <begin position="502"/>
        <end position="504"/>
    </location>
    <ligand>
        <name>L-glutamate</name>
        <dbReference type="ChEBI" id="CHEBI:29985"/>
    </ligand>
</feature>
<keyword evidence="12" id="KW-1185">Reference proteome</keyword>
<comment type="catalytic activity">
    <reaction evidence="5 8">
        <text>an N-terminal (5-L-glutamyl)-[peptide] + an alpha-amino acid = 5-L-glutamyl amino acid + an N-terminal L-alpha-aminoacyl-[peptide]</text>
        <dbReference type="Rhea" id="RHEA:23904"/>
        <dbReference type="Rhea" id="RHEA-COMP:9780"/>
        <dbReference type="Rhea" id="RHEA-COMP:9795"/>
        <dbReference type="ChEBI" id="CHEBI:77644"/>
        <dbReference type="ChEBI" id="CHEBI:78597"/>
        <dbReference type="ChEBI" id="CHEBI:78599"/>
        <dbReference type="ChEBI" id="CHEBI:78608"/>
        <dbReference type="EC" id="2.3.2.2"/>
    </reaction>
</comment>
<dbReference type="InParanoid" id="A0A316YTI3"/>
<dbReference type="AlphaFoldDB" id="A0A316YTI3"/>
<dbReference type="FunFam" id="1.10.246.130:FF:000001">
    <property type="entry name" value="Gamma-glutamyltransferase 5 isoform 1"/>
    <property type="match status" value="1"/>
</dbReference>
<dbReference type="GO" id="GO:0005886">
    <property type="term" value="C:plasma membrane"/>
    <property type="evidence" value="ECO:0007669"/>
    <property type="project" value="TreeGrafter"/>
</dbReference>
<evidence type="ECO:0000256" key="6">
    <source>
        <dbReference type="PIRSR" id="PIRSR600101-1"/>
    </source>
</evidence>
<dbReference type="FunFam" id="3.60.20.40:FF:000001">
    <property type="entry name" value="Gamma-glutamyltranspeptidase 1"/>
    <property type="match status" value="1"/>
</dbReference>
<evidence type="ECO:0000256" key="4">
    <source>
        <dbReference type="ARBA" id="ARBA00009381"/>
    </source>
</evidence>
<dbReference type="Proteomes" id="UP000245768">
    <property type="component" value="Unassembled WGS sequence"/>
</dbReference>
<dbReference type="PRINTS" id="PR01210">
    <property type="entry name" value="GGTRANSPTASE"/>
</dbReference>
<feature type="binding site" evidence="7">
    <location>
        <begin position="554"/>
        <end position="555"/>
    </location>
    <ligand>
        <name>L-glutamate</name>
        <dbReference type="ChEBI" id="CHEBI:29985"/>
    </ligand>
</feature>
<dbReference type="InterPro" id="IPR043138">
    <property type="entry name" value="GGT_lsub"/>
</dbReference>
<comment type="catalytic activity">
    <reaction evidence="1 8">
        <text>an S-substituted glutathione + H2O = an S-substituted L-cysteinylglycine + L-glutamate</text>
        <dbReference type="Rhea" id="RHEA:59468"/>
        <dbReference type="ChEBI" id="CHEBI:15377"/>
        <dbReference type="ChEBI" id="CHEBI:29985"/>
        <dbReference type="ChEBI" id="CHEBI:90779"/>
        <dbReference type="ChEBI" id="CHEBI:143103"/>
        <dbReference type="EC" id="3.4.19.13"/>
    </reaction>
</comment>
<proteinExistence type="inferred from homology"/>
<evidence type="ECO:0000256" key="10">
    <source>
        <dbReference type="SAM" id="Phobius"/>
    </source>
</evidence>
<dbReference type="STRING" id="215250.A0A316YTI3"/>
<protein>
    <recommendedName>
        <fullName evidence="8">Glutathione hydrolase</fullName>
        <ecNumber evidence="8">2.3.2.2</ecNumber>
        <ecNumber evidence="8">3.4.19.13</ecNumber>
    </recommendedName>
    <alternativeName>
        <fullName evidence="8">Gamma-glutamyltransferase</fullName>
    </alternativeName>
    <alternativeName>
        <fullName evidence="8">Gamma-glutamyltranspeptidase</fullName>
    </alternativeName>
</protein>
<dbReference type="GO" id="GO:0000324">
    <property type="term" value="C:fungal-type vacuole"/>
    <property type="evidence" value="ECO:0007669"/>
    <property type="project" value="TreeGrafter"/>
</dbReference>
<dbReference type="PANTHER" id="PTHR11686">
    <property type="entry name" value="GAMMA GLUTAMYL TRANSPEPTIDASE"/>
    <property type="match status" value="1"/>
</dbReference>
<dbReference type="Gene3D" id="1.10.246.130">
    <property type="match status" value="1"/>
</dbReference>
<dbReference type="InterPro" id="IPR000101">
    <property type="entry name" value="GGT_peptidase"/>
</dbReference>
<dbReference type="GO" id="GO:0036374">
    <property type="term" value="F:glutathione hydrolase activity"/>
    <property type="evidence" value="ECO:0007669"/>
    <property type="project" value="UniProtKB-UniRule"/>
</dbReference>
<dbReference type="RefSeq" id="XP_025379554.1">
    <property type="nucleotide sequence ID" value="XM_025521374.1"/>
</dbReference>
<dbReference type="PANTHER" id="PTHR11686:SF9">
    <property type="entry name" value="RE13973P"/>
    <property type="match status" value="1"/>
</dbReference>
<dbReference type="InterPro" id="IPR029055">
    <property type="entry name" value="Ntn_hydrolases_N"/>
</dbReference>
<dbReference type="NCBIfam" id="TIGR00066">
    <property type="entry name" value="g_glut_trans"/>
    <property type="match status" value="1"/>
</dbReference>
<gene>
    <name evidence="11" type="ORF">FA10DRAFT_266135</name>
</gene>
<keyword evidence="10" id="KW-0472">Membrane</keyword>
<dbReference type="GeneID" id="37043290"/>
<dbReference type="SUPFAM" id="SSF56235">
    <property type="entry name" value="N-terminal nucleophile aminohydrolases (Ntn hydrolases)"/>
    <property type="match status" value="1"/>
</dbReference>
<feature type="binding site" evidence="7">
    <location>
        <position position="526"/>
    </location>
    <ligand>
        <name>L-glutamate</name>
        <dbReference type="ChEBI" id="CHEBI:29985"/>
    </ligand>
</feature>
<evidence type="ECO:0000256" key="8">
    <source>
        <dbReference type="RuleBase" id="RU368068"/>
    </source>
</evidence>
<feature type="compositionally biased region" description="Basic residues" evidence="9">
    <location>
        <begin position="58"/>
        <end position="69"/>
    </location>
</feature>
<evidence type="ECO:0000313" key="11">
    <source>
        <dbReference type="EMBL" id="PWN92356.1"/>
    </source>
</evidence>
<feature type="region of interest" description="Disordered" evidence="9">
    <location>
        <begin position="1"/>
        <end position="69"/>
    </location>
</feature>
<dbReference type="EMBL" id="KZ819635">
    <property type="protein sequence ID" value="PWN92356.1"/>
    <property type="molecule type" value="Genomic_DNA"/>
</dbReference>
<dbReference type="EC" id="3.4.19.13" evidence="8"/>
<comment type="function">
    <text evidence="8">Cleaves the gamma-glutamyl peptide bond of glutathione and glutathione conjugates.</text>
</comment>
<dbReference type="FunCoup" id="A0A316YTI3">
    <property type="interactions" value="89"/>
</dbReference>
<reference evidence="11" key="1">
    <citation type="journal article" date="2018" name="Mol. Biol. Evol.">
        <title>Broad Genomic Sampling Reveals a Smut Pathogenic Ancestry of the Fungal Clade Ustilaginomycotina.</title>
        <authorList>
            <person name="Kijpornyongpan T."/>
            <person name="Mondo S.J."/>
            <person name="Barry K."/>
            <person name="Sandor L."/>
            <person name="Lee J."/>
            <person name="Lipzen A."/>
            <person name="Pangilinan J."/>
            <person name="LaButti K."/>
            <person name="Hainaut M."/>
            <person name="Henrissat B."/>
            <person name="Grigoriev I.V."/>
            <person name="Spatafora J.W."/>
            <person name="Aime M.C."/>
        </authorList>
    </citation>
    <scope>NUCLEOTIDE SEQUENCE [LARGE SCALE GENOMIC DNA]</scope>
    <source>
        <strain evidence="11">MCA 4198</strain>
    </source>
</reference>
<feature type="transmembrane region" description="Helical" evidence="10">
    <location>
        <begin position="78"/>
        <end position="100"/>
    </location>
</feature>
<feature type="compositionally biased region" description="Polar residues" evidence="9">
    <location>
        <begin position="1"/>
        <end position="10"/>
    </location>
</feature>
<keyword evidence="8" id="KW-0378">Hydrolase</keyword>
<dbReference type="InterPro" id="IPR043137">
    <property type="entry name" value="GGT_ssub_C"/>
</dbReference>
<keyword evidence="10" id="KW-0812">Transmembrane</keyword>
<dbReference type="GO" id="GO:0103068">
    <property type="term" value="F:leukotriene C4 gamma-glutamyl transferase activity"/>
    <property type="evidence" value="ECO:0007669"/>
    <property type="project" value="UniProtKB-EC"/>
</dbReference>
<evidence type="ECO:0000256" key="1">
    <source>
        <dbReference type="ARBA" id="ARBA00001049"/>
    </source>
</evidence>
<keyword evidence="8" id="KW-0012">Acyltransferase</keyword>
<accession>A0A316YTI3</accession>
<keyword evidence="8" id="KW-0808">Transferase</keyword>
<dbReference type="EC" id="2.3.2.2" evidence="8"/>
<evidence type="ECO:0000313" key="12">
    <source>
        <dbReference type="Proteomes" id="UP000245768"/>
    </source>
</evidence>
<sequence length="683" mass="74033">MSLRRTASSTPERESTTTAVAGADSSERTPLLSEQVRQAGPSSSSSPLAATTAADSSRRHRSREHCQRRATKPLLPKAIVRGLGVLLALLVIALFAAIVVQEIKDRRDPRFGKGRNYPAVLAHGTHGAVAAESHRCSQIGVDVLKQNGTAVDAAIAATFCTGVVNMFSSGLGGGGFMTVRVPRKCTEAEKRRNKQKRYCSDKHVIDFRETAPAASHSRMFEGDPMAARIGGLSVGVPGELLGIEEAHRRWGKLSWSRLVEPSIKLAESTYVSRELDRRLKMFGTFMLTDPDWAPTFVNADTGTLLRAGDTIRRPGLANLLRAVASQGSKALYEGPFAKSIVDKVQEKGGILTLEDLASYKIRVLEPVEGTWYNRSIFTTPAPTSGPVLISLLKVLSTYPDWNEPGSYMSGLTAHRFIEAMKFTSGQRTHIGDPAFLNKSALDAIDELASEPAVNHMRSKIDDERTHDEIDYYEPLFDVRDSHGTMHLSTVDESGMAVALTSTVNLIFGSQVLDPVSGVILNDEMDDSSTPGVPNAFGLFPSPFNYPEPGKRPLSSTAPAIIEHADGSFYLAIGGAGGSRIYGSIAQVLLNLDWGYTLSDAIERPRIHHQLLPHQVSAETTTEPSRLDGLTDRGHELEVLDINLAVAEVQAVMCLADGGPLQGRRRRDVWAASDSRKEGVAVAY</sequence>
<feature type="active site" description="Nucleophile" evidence="6">
    <location>
        <position position="484"/>
    </location>
</feature>
<evidence type="ECO:0000256" key="9">
    <source>
        <dbReference type="SAM" id="MobiDB-lite"/>
    </source>
</evidence>
<evidence type="ECO:0000256" key="7">
    <source>
        <dbReference type="PIRSR" id="PIRSR600101-2"/>
    </source>
</evidence>
<comment type="similarity">
    <text evidence="4">Belongs to the gamma-glutamyltransferase family.</text>
</comment>
<dbReference type="Pfam" id="PF01019">
    <property type="entry name" value="G_glu_transpept"/>
    <property type="match status" value="1"/>
</dbReference>
<dbReference type="Gene3D" id="3.60.20.40">
    <property type="match status" value="1"/>
</dbReference>
<evidence type="ECO:0000256" key="3">
    <source>
        <dbReference type="ARBA" id="ARBA00005115"/>
    </source>
</evidence>
<organism evidence="11 12">
    <name type="scientific">Acaromyces ingoldii</name>
    <dbReference type="NCBI Taxonomy" id="215250"/>
    <lineage>
        <taxon>Eukaryota</taxon>
        <taxon>Fungi</taxon>
        <taxon>Dikarya</taxon>
        <taxon>Basidiomycota</taxon>
        <taxon>Ustilaginomycotina</taxon>
        <taxon>Exobasidiomycetes</taxon>
        <taxon>Exobasidiales</taxon>
        <taxon>Cryptobasidiaceae</taxon>
        <taxon>Acaromyces</taxon>
    </lineage>
</organism>
<evidence type="ECO:0000256" key="2">
    <source>
        <dbReference type="ARBA" id="ARBA00001089"/>
    </source>
</evidence>
<keyword evidence="10" id="KW-1133">Transmembrane helix</keyword>
<comment type="pathway">
    <text evidence="3 8">Sulfur metabolism; glutathione metabolism.</text>
</comment>
<feature type="binding site" evidence="7">
    <location>
        <position position="208"/>
    </location>
    <ligand>
        <name>L-glutamate</name>
        <dbReference type="ChEBI" id="CHEBI:29985"/>
    </ligand>
</feature>
<dbReference type="UniPathway" id="UPA00204"/>
<evidence type="ECO:0000256" key="5">
    <source>
        <dbReference type="ARBA" id="ARBA00047417"/>
    </source>
</evidence>
<comment type="catalytic activity">
    <reaction evidence="2 8">
        <text>glutathione + H2O = L-cysteinylglycine + L-glutamate</text>
        <dbReference type="Rhea" id="RHEA:28807"/>
        <dbReference type="ChEBI" id="CHEBI:15377"/>
        <dbReference type="ChEBI" id="CHEBI:29985"/>
        <dbReference type="ChEBI" id="CHEBI:57925"/>
        <dbReference type="ChEBI" id="CHEBI:61694"/>
        <dbReference type="EC" id="3.4.19.13"/>
    </reaction>
</comment>
<dbReference type="OrthoDB" id="1081007at2759"/>